<dbReference type="Pfam" id="PF00335">
    <property type="entry name" value="Tetraspanin"/>
    <property type="match status" value="1"/>
</dbReference>
<dbReference type="AlphaFoldDB" id="U5EVC2"/>
<dbReference type="SUPFAM" id="SSF48652">
    <property type="entry name" value="Tetraspanin"/>
    <property type="match status" value="1"/>
</dbReference>
<accession>U5EVC2</accession>
<feature type="disulfide bond" evidence="6">
    <location>
        <begin position="151"/>
        <end position="173"/>
    </location>
</feature>
<sequence length="240" mass="26234">MGERFQTVAAMACMKSLLMIFNLAFWASGLAILCAGIWMQVELHRYLELSADFSNAAPYVLVGTGALILFIGTMACCCTVKGQSALLYMYGGFLTVVLILELAIAASIYAYKDRLADGFDRGLNQSLHNYGPNSVIKSADFDIMQSRLQCCGNHGYKDWNTLVPPRPIPRSCCRKPHCDTQDEAQIFNQGCYTKVVDFLSSNFTVIASASLGVALFPLIGALLSCCLASNINKAKYEQMA</sequence>
<evidence type="ECO:0000256" key="5">
    <source>
        <dbReference type="ARBA" id="ARBA00023136"/>
    </source>
</evidence>
<feature type="transmembrane region" description="Helical" evidence="7">
    <location>
        <begin position="59"/>
        <end position="80"/>
    </location>
</feature>
<feature type="disulfide bond" evidence="6">
    <location>
        <begin position="150"/>
        <end position="191"/>
    </location>
</feature>
<dbReference type="Gene3D" id="1.10.1450.10">
    <property type="entry name" value="Tetraspanin"/>
    <property type="match status" value="1"/>
</dbReference>
<dbReference type="PANTHER" id="PTHR19282:SF252">
    <property type="entry name" value="TETRASPANIN"/>
    <property type="match status" value="1"/>
</dbReference>
<keyword evidence="4 7" id="KW-1133">Transmembrane helix</keyword>
<feature type="transmembrane region" description="Helical" evidence="7">
    <location>
        <begin position="20"/>
        <end position="39"/>
    </location>
</feature>
<dbReference type="GO" id="GO:0005886">
    <property type="term" value="C:plasma membrane"/>
    <property type="evidence" value="ECO:0007669"/>
    <property type="project" value="TreeGrafter"/>
</dbReference>
<feature type="transmembrane region" description="Helical" evidence="7">
    <location>
        <begin position="87"/>
        <end position="111"/>
    </location>
</feature>
<dbReference type="EMBL" id="GANO01001942">
    <property type="protein sequence ID" value="JAB57929.1"/>
    <property type="molecule type" value="mRNA"/>
</dbReference>
<dbReference type="CDD" id="cd03127">
    <property type="entry name" value="tetraspanin_LEL"/>
    <property type="match status" value="1"/>
</dbReference>
<comment type="subcellular location">
    <subcellularLocation>
        <location evidence="1 7">Membrane</location>
        <topology evidence="1 7">Multi-pass membrane protein</topology>
    </subcellularLocation>
</comment>
<evidence type="ECO:0000256" key="7">
    <source>
        <dbReference type="RuleBase" id="RU361218"/>
    </source>
</evidence>
<reference evidence="8" key="1">
    <citation type="journal article" date="2014" name="Insect Biochem. Mol. Biol.">
        <title>An insight into the sialome of the frog biting fly, Corethrella appendiculata.</title>
        <authorList>
            <person name="Ribeiro J.M.C."/>
            <person name="Chagas A.C."/>
            <person name="Pham V.M."/>
            <person name="Lounibos L.P."/>
            <person name="Calvo E."/>
        </authorList>
    </citation>
    <scope>NUCLEOTIDE SEQUENCE</scope>
    <source>
        <tissue evidence="8">Salivary glands</tissue>
    </source>
</reference>
<organism evidence="8">
    <name type="scientific">Corethrella appendiculata</name>
    <dbReference type="NCBI Taxonomy" id="1370023"/>
    <lineage>
        <taxon>Eukaryota</taxon>
        <taxon>Metazoa</taxon>
        <taxon>Ecdysozoa</taxon>
        <taxon>Arthropoda</taxon>
        <taxon>Hexapoda</taxon>
        <taxon>Insecta</taxon>
        <taxon>Pterygota</taxon>
        <taxon>Neoptera</taxon>
        <taxon>Endopterygota</taxon>
        <taxon>Diptera</taxon>
        <taxon>Nematocera</taxon>
        <taxon>Culicoidea</taxon>
        <taxon>Chaoboridae</taxon>
        <taxon>Corethrella</taxon>
    </lineage>
</organism>
<dbReference type="PRINTS" id="PR00259">
    <property type="entry name" value="TMFOUR"/>
</dbReference>
<dbReference type="InterPro" id="IPR018499">
    <property type="entry name" value="Tetraspanin/Peripherin"/>
</dbReference>
<keyword evidence="3 7" id="KW-0812">Transmembrane</keyword>
<evidence type="ECO:0000313" key="8">
    <source>
        <dbReference type="EMBL" id="JAB57929.1"/>
    </source>
</evidence>
<keyword evidence="5 7" id="KW-0472">Membrane</keyword>
<evidence type="ECO:0000256" key="1">
    <source>
        <dbReference type="ARBA" id="ARBA00004141"/>
    </source>
</evidence>
<dbReference type="PANTHER" id="PTHR19282">
    <property type="entry name" value="TETRASPANIN"/>
    <property type="match status" value="1"/>
</dbReference>
<protein>
    <recommendedName>
        <fullName evidence="7">Tetraspanin</fullName>
    </recommendedName>
</protein>
<proteinExistence type="evidence at transcript level"/>
<dbReference type="PIRSF" id="PIRSF002419">
    <property type="entry name" value="Tetraspanin"/>
    <property type="match status" value="1"/>
</dbReference>
<dbReference type="InterPro" id="IPR000301">
    <property type="entry name" value="Tetraspanin_animals"/>
</dbReference>
<evidence type="ECO:0000256" key="3">
    <source>
        <dbReference type="ARBA" id="ARBA00022692"/>
    </source>
</evidence>
<feature type="transmembrane region" description="Helical" evidence="7">
    <location>
        <begin position="205"/>
        <end position="229"/>
    </location>
</feature>
<evidence type="ECO:0000256" key="4">
    <source>
        <dbReference type="ARBA" id="ARBA00022989"/>
    </source>
</evidence>
<keyword evidence="6" id="KW-1015">Disulfide bond</keyword>
<dbReference type="InterPro" id="IPR008952">
    <property type="entry name" value="Tetraspanin_EC2_sf"/>
</dbReference>
<evidence type="ECO:0000256" key="6">
    <source>
        <dbReference type="PIRSR" id="PIRSR002419-1"/>
    </source>
</evidence>
<evidence type="ECO:0000256" key="2">
    <source>
        <dbReference type="ARBA" id="ARBA00006840"/>
    </source>
</evidence>
<name>U5EVC2_9DIPT</name>
<comment type="similarity">
    <text evidence="2 7">Belongs to the tetraspanin (TM4SF) family.</text>
</comment>